<dbReference type="InterPro" id="IPR014001">
    <property type="entry name" value="Helicase_ATP-bd"/>
</dbReference>
<organism evidence="9 10">
    <name type="scientific">Paenibacillus lutrae</name>
    <dbReference type="NCBI Taxonomy" id="2078573"/>
    <lineage>
        <taxon>Bacteria</taxon>
        <taxon>Bacillati</taxon>
        <taxon>Bacillota</taxon>
        <taxon>Bacilli</taxon>
        <taxon>Bacillales</taxon>
        <taxon>Paenibacillaceae</taxon>
        <taxon>Paenibacillus</taxon>
    </lineage>
</organism>
<keyword evidence="2" id="KW-0547">Nucleotide-binding</keyword>
<dbReference type="OrthoDB" id="9805696at2"/>
<dbReference type="SMART" id="SM00487">
    <property type="entry name" value="DEXDc"/>
    <property type="match status" value="1"/>
</dbReference>
<keyword evidence="5" id="KW-0067">ATP-binding</keyword>
<evidence type="ECO:0000256" key="4">
    <source>
        <dbReference type="ARBA" id="ARBA00022806"/>
    </source>
</evidence>
<reference evidence="9 10" key="1">
    <citation type="journal article" date="2019" name="Microorganisms">
        <title>Paenibacillus lutrae sp. nov., A Chitinolytic Species Isolated from A River Otter in Castril Natural Park, Granada, Spain.</title>
        <authorList>
            <person name="Rodriguez M."/>
            <person name="Reina J.C."/>
            <person name="Bejar V."/>
            <person name="Llamas I."/>
        </authorList>
    </citation>
    <scope>NUCLEOTIDE SEQUENCE [LARGE SCALE GENOMIC DNA]</scope>
    <source>
        <strain evidence="9 10">N10</strain>
    </source>
</reference>
<comment type="caution">
    <text evidence="9">The sequence shown here is derived from an EMBL/GenBank/DDBJ whole genome shotgun (WGS) entry which is preliminary data.</text>
</comment>
<keyword evidence="4 9" id="KW-0347">Helicase</keyword>
<evidence type="ECO:0000256" key="2">
    <source>
        <dbReference type="ARBA" id="ARBA00022741"/>
    </source>
</evidence>
<dbReference type="SUPFAM" id="SSF52540">
    <property type="entry name" value="P-loop containing nucleoside triphosphate hydrolases"/>
    <property type="match status" value="1"/>
</dbReference>
<dbReference type="InterPro" id="IPR001650">
    <property type="entry name" value="Helicase_C-like"/>
</dbReference>
<protein>
    <recommendedName>
        <fullName evidence="1">RNA helicase</fullName>
        <ecNumber evidence="1">3.6.4.13</ecNumber>
    </recommendedName>
</protein>
<dbReference type="Proteomes" id="UP000490800">
    <property type="component" value="Unassembled WGS sequence"/>
</dbReference>
<gene>
    <name evidence="9" type="ORF">EDM21_00345</name>
</gene>
<dbReference type="InterPro" id="IPR050547">
    <property type="entry name" value="DEAD_box_RNA_helicases"/>
</dbReference>
<name>A0A7X3FE60_9BACL</name>
<dbReference type="GO" id="GO:0016787">
    <property type="term" value="F:hydrolase activity"/>
    <property type="evidence" value="ECO:0007669"/>
    <property type="project" value="UniProtKB-KW"/>
</dbReference>
<dbReference type="InterPro" id="IPR027417">
    <property type="entry name" value="P-loop_NTPase"/>
</dbReference>
<evidence type="ECO:0000259" key="8">
    <source>
        <dbReference type="PROSITE" id="PS51194"/>
    </source>
</evidence>
<evidence type="ECO:0000256" key="6">
    <source>
        <dbReference type="SAM" id="MobiDB-lite"/>
    </source>
</evidence>
<sequence>MYDTFEQLQIDPAWTVKLGERGIGQPTAVQAESIPVILGGRDAIVQSQTGTGKTLAFLLPILQKIDPAAKHVQAMIIVPTRELGMQIMRVAEDLIGDGPIRCQALIGGAALSRQLEKLKQSSPHLVVGTPGRINELIKARKLNVHKVATLVVDEVDHVFELGSMKEVYSIFKALQRSTQSLFFSATIPSEITEAADAWMTDPVEIRINPDQRTASTLEHLAFNCEARDKIDTLRRIVRLYNPPKAMVFVNATADVSDVVSKLQHLGLSVDALYGEAGKQQRANVMQSFRDGKFQLLLATDVAARGLDIDQVTHVINLDMPLNAESYLHRAGRTGRMGRSGTVISIVAPKERFIISKFRKSLRISIDEKEMYEGKVVDAGEAPRGGGFRRSESPDAPRSGGFGARTSGARDAGRRSPAEGERPGRGSSEASRGPARTGGSEASRGPARTSGSEASRGPARTGGSGRAGESRSVAGRGAGAAAGSGGAQRRQDKPGAPSNAQQPSKKAGGRKPETAKERKNKGAPKWLKAKQQEEGGEG</sequence>
<dbReference type="PROSITE" id="PS51192">
    <property type="entry name" value="HELICASE_ATP_BIND_1"/>
    <property type="match status" value="1"/>
</dbReference>
<accession>A0A7X3FE60</accession>
<dbReference type="AlphaFoldDB" id="A0A7X3FE60"/>
<keyword evidence="10" id="KW-1185">Reference proteome</keyword>
<dbReference type="PANTHER" id="PTHR47963:SF8">
    <property type="entry name" value="ATP-DEPENDENT RNA HELICASE DEAD"/>
    <property type="match status" value="1"/>
</dbReference>
<dbReference type="RefSeq" id="WP_157331831.1">
    <property type="nucleotide sequence ID" value="NZ_RHLK01000001.1"/>
</dbReference>
<evidence type="ECO:0000313" key="9">
    <source>
        <dbReference type="EMBL" id="MVO98007.1"/>
    </source>
</evidence>
<dbReference type="PANTHER" id="PTHR47963">
    <property type="entry name" value="DEAD-BOX ATP-DEPENDENT RNA HELICASE 47, MITOCHONDRIAL"/>
    <property type="match status" value="1"/>
</dbReference>
<dbReference type="InterPro" id="IPR044742">
    <property type="entry name" value="DEAD/DEAH_RhlB"/>
</dbReference>
<feature type="compositionally biased region" description="Gly residues" evidence="6">
    <location>
        <begin position="475"/>
        <end position="485"/>
    </location>
</feature>
<dbReference type="EC" id="3.6.4.13" evidence="1"/>
<dbReference type="InterPro" id="IPR011545">
    <property type="entry name" value="DEAD/DEAH_box_helicase_dom"/>
</dbReference>
<keyword evidence="3" id="KW-0378">Hydrolase</keyword>
<dbReference type="Gene3D" id="3.40.50.300">
    <property type="entry name" value="P-loop containing nucleotide triphosphate hydrolases"/>
    <property type="match status" value="2"/>
</dbReference>
<proteinExistence type="predicted"/>
<feature type="compositionally biased region" description="Basic and acidic residues" evidence="6">
    <location>
        <begin position="410"/>
        <end position="423"/>
    </location>
</feature>
<feature type="domain" description="Helicase ATP-binding" evidence="7">
    <location>
        <begin position="34"/>
        <end position="205"/>
    </location>
</feature>
<feature type="region of interest" description="Disordered" evidence="6">
    <location>
        <begin position="376"/>
        <end position="537"/>
    </location>
</feature>
<evidence type="ECO:0000256" key="3">
    <source>
        <dbReference type="ARBA" id="ARBA00022801"/>
    </source>
</evidence>
<evidence type="ECO:0000256" key="5">
    <source>
        <dbReference type="ARBA" id="ARBA00022840"/>
    </source>
</evidence>
<dbReference type="CDD" id="cd00268">
    <property type="entry name" value="DEADc"/>
    <property type="match status" value="1"/>
</dbReference>
<dbReference type="GO" id="GO:0005524">
    <property type="term" value="F:ATP binding"/>
    <property type="evidence" value="ECO:0007669"/>
    <property type="project" value="UniProtKB-KW"/>
</dbReference>
<dbReference type="EMBL" id="RHLK01000001">
    <property type="protein sequence ID" value="MVO98007.1"/>
    <property type="molecule type" value="Genomic_DNA"/>
</dbReference>
<dbReference type="GO" id="GO:0003724">
    <property type="term" value="F:RNA helicase activity"/>
    <property type="evidence" value="ECO:0007669"/>
    <property type="project" value="UniProtKB-EC"/>
</dbReference>
<evidence type="ECO:0000256" key="1">
    <source>
        <dbReference type="ARBA" id="ARBA00012552"/>
    </source>
</evidence>
<dbReference type="CDD" id="cd18787">
    <property type="entry name" value="SF2_C_DEAD"/>
    <property type="match status" value="1"/>
</dbReference>
<dbReference type="GO" id="GO:0003723">
    <property type="term" value="F:RNA binding"/>
    <property type="evidence" value="ECO:0007669"/>
    <property type="project" value="TreeGrafter"/>
</dbReference>
<dbReference type="Pfam" id="PF00271">
    <property type="entry name" value="Helicase_C"/>
    <property type="match status" value="1"/>
</dbReference>
<dbReference type="Pfam" id="PF00270">
    <property type="entry name" value="DEAD"/>
    <property type="match status" value="1"/>
</dbReference>
<evidence type="ECO:0000313" key="10">
    <source>
        <dbReference type="Proteomes" id="UP000490800"/>
    </source>
</evidence>
<evidence type="ECO:0000259" key="7">
    <source>
        <dbReference type="PROSITE" id="PS51192"/>
    </source>
</evidence>
<feature type="domain" description="Helicase C-terminal" evidence="8">
    <location>
        <begin position="232"/>
        <end position="376"/>
    </location>
</feature>
<dbReference type="PROSITE" id="PS51194">
    <property type="entry name" value="HELICASE_CTER"/>
    <property type="match status" value="1"/>
</dbReference>
<dbReference type="SMART" id="SM00490">
    <property type="entry name" value="HELICc"/>
    <property type="match status" value="1"/>
</dbReference>